<dbReference type="PANTHER" id="PTHR10039">
    <property type="entry name" value="AMELOGENIN"/>
    <property type="match status" value="1"/>
</dbReference>
<gene>
    <name evidence="4" type="ORF">FA15DRAFT_669148</name>
</gene>
<dbReference type="InterPro" id="IPR019734">
    <property type="entry name" value="TPR_rpt"/>
</dbReference>
<keyword evidence="5" id="KW-1185">Reference proteome</keyword>
<dbReference type="SUPFAM" id="SSF52540">
    <property type="entry name" value="P-loop containing nucleoside triphosphate hydrolases"/>
    <property type="match status" value="1"/>
</dbReference>
<dbReference type="SMART" id="SM00028">
    <property type="entry name" value="TPR"/>
    <property type="match status" value="6"/>
</dbReference>
<dbReference type="Pfam" id="PF24883">
    <property type="entry name" value="NPHP3_N"/>
    <property type="match status" value="1"/>
</dbReference>
<dbReference type="EMBL" id="ML210194">
    <property type="protein sequence ID" value="TFK24834.1"/>
    <property type="molecule type" value="Genomic_DNA"/>
</dbReference>
<evidence type="ECO:0000259" key="3">
    <source>
        <dbReference type="Pfam" id="PF24883"/>
    </source>
</evidence>
<keyword evidence="1" id="KW-0677">Repeat</keyword>
<dbReference type="OrthoDB" id="3038309at2759"/>
<dbReference type="InterPro" id="IPR056884">
    <property type="entry name" value="NPHP3-like_N"/>
</dbReference>
<feature type="domain" description="Nephrocystin 3-like N-terminal" evidence="3">
    <location>
        <begin position="110"/>
        <end position="260"/>
    </location>
</feature>
<name>A0A5C3KWP7_COPMA</name>
<sequence length="1055" mass="117267">MLHKAWKKLHNSSKKVSDRKDGGQIAEGKNFVSAFGDARNISLQDVQMTVVGGNLYHTDNSRTTIYQQAPLHSESYDALQNLPKPRGCSWDPSACCLPGTRSQPLNEVFSWINGGPGDSGEVLVVAAGAGSGKTALAHSVCQTAHKSGQLVACFFFNQMNDQSTATNAIASTIRGLCHVNDQVKRKIGELLEQDETLSSASPTRQFQELILPICQLLPSGRPLVIVFDALDEGYHVGLLKIFRDCVTLLPPTFRIVATTRPEDQIMQYLEKPRHIKRLSCPLTGISSYKDMEKYIRVRLSESSYGRLINAQLVGDLAAKTEGVFLWGMTVMNHLEQSFDPVSELQNIIAGRSDHWLQDEDATQKLDDLYSRVLSKHKWTDSKFVNTYQTVIGAVVALKESLSPVTLASLLAPQSITMSDINRLLSLLRPLLHSFDADNVEQPIRLLHLSVQEFLIKRAPDPYRLDLQRNQVSLSRLALLIIQKEVNPTSISILGYTSGDWDAYHVPRIPELKTNAISDALRYSARFLVEHTVANSSIVVDASHIALLQDVIFSDPLPILELTASMGSVIDIGSLARWLLRGGVKGELYMEKMAQSFYPMSACLENRQRYVEAHALSHEAVSIYRQLIADNPNPHLEQKLAESLRVLSFSLYRLRRHEESVESGQEGVEVSRRLATADPTFEPLLARSLNALGSVFFMMGRFDDSLHIHDQSLAIRRRLASSNPSECQPVLASSLYSYAAGLAMLGRYAAALEIIQEAADIWGQLVKKDPAAFEPELASTLQDQVSILANLGREEELAEAGQEAAQLFERLAASDPDMFEADLGSFLHDFAMALAHVGNTQRAVDTGQKAVAIRRRLAESPDKEGVEERRVDLGHTLHNLSCDLNELKRYFEALDLALESVQVRRGLVEKHPELLEYELDLAWSLYNSADLYRKLRKWDDALKTGQEAIDIRSRVAPNDPGAFERDVAQLFHDISHDFGRECQYEDALDASKKATDICFRLVDLDGFDIRPLLSQSLGASASYYSSLQLHDDALRATQEAVQVLSPSAQEIPGTSD</sequence>
<reference evidence="4 5" key="1">
    <citation type="journal article" date="2019" name="Nat. Ecol. Evol.">
        <title>Megaphylogeny resolves global patterns of mushroom evolution.</title>
        <authorList>
            <person name="Varga T."/>
            <person name="Krizsan K."/>
            <person name="Foldi C."/>
            <person name="Dima B."/>
            <person name="Sanchez-Garcia M."/>
            <person name="Sanchez-Ramirez S."/>
            <person name="Szollosi G.J."/>
            <person name="Szarkandi J.G."/>
            <person name="Papp V."/>
            <person name="Albert L."/>
            <person name="Andreopoulos W."/>
            <person name="Angelini C."/>
            <person name="Antonin V."/>
            <person name="Barry K.W."/>
            <person name="Bougher N.L."/>
            <person name="Buchanan P."/>
            <person name="Buyck B."/>
            <person name="Bense V."/>
            <person name="Catcheside P."/>
            <person name="Chovatia M."/>
            <person name="Cooper J."/>
            <person name="Damon W."/>
            <person name="Desjardin D."/>
            <person name="Finy P."/>
            <person name="Geml J."/>
            <person name="Haridas S."/>
            <person name="Hughes K."/>
            <person name="Justo A."/>
            <person name="Karasinski D."/>
            <person name="Kautmanova I."/>
            <person name="Kiss B."/>
            <person name="Kocsube S."/>
            <person name="Kotiranta H."/>
            <person name="LaButti K.M."/>
            <person name="Lechner B.E."/>
            <person name="Liimatainen K."/>
            <person name="Lipzen A."/>
            <person name="Lukacs Z."/>
            <person name="Mihaltcheva S."/>
            <person name="Morgado L.N."/>
            <person name="Niskanen T."/>
            <person name="Noordeloos M.E."/>
            <person name="Ohm R.A."/>
            <person name="Ortiz-Santana B."/>
            <person name="Ovrebo C."/>
            <person name="Racz N."/>
            <person name="Riley R."/>
            <person name="Savchenko A."/>
            <person name="Shiryaev A."/>
            <person name="Soop K."/>
            <person name="Spirin V."/>
            <person name="Szebenyi C."/>
            <person name="Tomsovsky M."/>
            <person name="Tulloss R.E."/>
            <person name="Uehling J."/>
            <person name="Grigoriev I.V."/>
            <person name="Vagvolgyi C."/>
            <person name="Papp T."/>
            <person name="Martin F.M."/>
            <person name="Miettinen O."/>
            <person name="Hibbett D.S."/>
            <person name="Nagy L.G."/>
        </authorList>
    </citation>
    <scope>NUCLEOTIDE SEQUENCE [LARGE SCALE GENOMIC DNA]</scope>
    <source>
        <strain evidence="4 5">CBS 121175</strain>
    </source>
</reference>
<evidence type="ECO:0000256" key="2">
    <source>
        <dbReference type="SAM" id="MobiDB-lite"/>
    </source>
</evidence>
<dbReference type="Pfam" id="PF13374">
    <property type="entry name" value="TPR_10"/>
    <property type="match status" value="2"/>
</dbReference>
<organism evidence="4 5">
    <name type="scientific">Coprinopsis marcescibilis</name>
    <name type="common">Agaric fungus</name>
    <name type="synonym">Psathyrella marcescibilis</name>
    <dbReference type="NCBI Taxonomy" id="230819"/>
    <lineage>
        <taxon>Eukaryota</taxon>
        <taxon>Fungi</taxon>
        <taxon>Dikarya</taxon>
        <taxon>Basidiomycota</taxon>
        <taxon>Agaricomycotina</taxon>
        <taxon>Agaricomycetes</taxon>
        <taxon>Agaricomycetidae</taxon>
        <taxon>Agaricales</taxon>
        <taxon>Agaricineae</taxon>
        <taxon>Psathyrellaceae</taxon>
        <taxon>Coprinopsis</taxon>
    </lineage>
</organism>
<dbReference type="Gene3D" id="3.40.50.300">
    <property type="entry name" value="P-loop containing nucleotide triphosphate hydrolases"/>
    <property type="match status" value="1"/>
</dbReference>
<evidence type="ECO:0000313" key="5">
    <source>
        <dbReference type="Proteomes" id="UP000307440"/>
    </source>
</evidence>
<protein>
    <submittedName>
        <fullName evidence="4">TPR-like protein</fullName>
    </submittedName>
</protein>
<dbReference type="PANTHER" id="PTHR10039:SF14">
    <property type="entry name" value="NACHT DOMAIN-CONTAINING PROTEIN"/>
    <property type="match status" value="1"/>
</dbReference>
<evidence type="ECO:0000256" key="1">
    <source>
        <dbReference type="ARBA" id="ARBA00022737"/>
    </source>
</evidence>
<dbReference type="Proteomes" id="UP000307440">
    <property type="component" value="Unassembled WGS sequence"/>
</dbReference>
<feature type="region of interest" description="Disordered" evidence="2">
    <location>
        <begin position="1"/>
        <end position="23"/>
    </location>
</feature>
<evidence type="ECO:0000313" key="4">
    <source>
        <dbReference type="EMBL" id="TFK24834.1"/>
    </source>
</evidence>
<dbReference type="SUPFAM" id="SSF48452">
    <property type="entry name" value="TPR-like"/>
    <property type="match status" value="2"/>
</dbReference>
<dbReference type="InterPro" id="IPR027417">
    <property type="entry name" value="P-loop_NTPase"/>
</dbReference>
<dbReference type="Gene3D" id="1.25.40.10">
    <property type="entry name" value="Tetratricopeptide repeat domain"/>
    <property type="match status" value="3"/>
</dbReference>
<feature type="compositionally biased region" description="Basic residues" evidence="2">
    <location>
        <begin position="1"/>
        <end position="13"/>
    </location>
</feature>
<dbReference type="InterPro" id="IPR011990">
    <property type="entry name" value="TPR-like_helical_dom_sf"/>
</dbReference>
<dbReference type="AlphaFoldDB" id="A0A5C3KWP7"/>
<proteinExistence type="predicted"/>
<accession>A0A5C3KWP7</accession>